<dbReference type="Proteomes" id="UP001595976">
    <property type="component" value="Unassembled WGS sequence"/>
</dbReference>
<evidence type="ECO:0000313" key="1">
    <source>
        <dbReference type="EMBL" id="MFC5292664.1"/>
    </source>
</evidence>
<keyword evidence="2" id="KW-1185">Reference proteome</keyword>
<dbReference type="EMBL" id="JBHSLI010000002">
    <property type="protein sequence ID" value="MFC5292664.1"/>
    <property type="molecule type" value="Genomic_DNA"/>
</dbReference>
<comment type="caution">
    <text evidence="1">The sequence shown here is derived from an EMBL/GenBank/DDBJ whole genome shotgun (WGS) entry which is preliminary data.</text>
</comment>
<organism evidence="1 2">
    <name type="scientific">Bosea minatitlanensis</name>
    <dbReference type="NCBI Taxonomy" id="128782"/>
    <lineage>
        <taxon>Bacteria</taxon>
        <taxon>Pseudomonadati</taxon>
        <taxon>Pseudomonadota</taxon>
        <taxon>Alphaproteobacteria</taxon>
        <taxon>Hyphomicrobiales</taxon>
        <taxon>Boseaceae</taxon>
        <taxon>Bosea</taxon>
    </lineage>
</organism>
<name>A0ABW0F376_9HYPH</name>
<sequence>MIDHLLRFDDEAAALAAFPDLHGEDGWSGEVLRVGLVTADAVFGEDDGDGAPILVSPAQTKPGFWLLAATAGLPGEVAAIERASGRIVAGDTALAGVRLDPVWAGAEPLLSLAAPGTEPQPALAAISDRQFAQQLAVLGAISEAEALAWAARGELPAAIEAAVDALPEEQRFGARMLLASATTYERGHPLVAALADLLGYDAGAVDDLWRAAVLL</sequence>
<dbReference type="RefSeq" id="WP_260347935.1">
    <property type="nucleotide sequence ID" value="NZ_JAOAOS010000002.1"/>
</dbReference>
<proteinExistence type="predicted"/>
<evidence type="ECO:0000313" key="2">
    <source>
        <dbReference type="Proteomes" id="UP001595976"/>
    </source>
</evidence>
<reference evidence="2" key="1">
    <citation type="journal article" date="2019" name="Int. J. Syst. Evol. Microbiol.">
        <title>The Global Catalogue of Microorganisms (GCM) 10K type strain sequencing project: providing services to taxonomists for standard genome sequencing and annotation.</title>
        <authorList>
            <consortium name="The Broad Institute Genomics Platform"/>
            <consortium name="The Broad Institute Genome Sequencing Center for Infectious Disease"/>
            <person name="Wu L."/>
            <person name="Ma J."/>
        </authorList>
    </citation>
    <scope>NUCLEOTIDE SEQUENCE [LARGE SCALE GENOMIC DNA]</scope>
    <source>
        <strain evidence="2">CGMCC 1.15643</strain>
    </source>
</reference>
<protein>
    <submittedName>
        <fullName evidence="1">Uncharacterized protein</fullName>
    </submittedName>
</protein>
<accession>A0ABW0F376</accession>
<gene>
    <name evidence="1" type="ORF">ACFPK2_06650</name>
</gene>